<dbReference type="SMART" id="SM00718">
    <property type="entry name" value="DM4_12"/>
    <property type="match status" value="1"/>
</dbReference>
<dbReference type="PANTHER" id="PTHR21398">
    <property type="entry name" value="AGAP007094-PA"/>
    <property type="match status" value="1"/>
</dbReference>
<dbReference type="AlphaFoldDB" id="A0A1B0GDR1"/>
<evidence type="ECO:0000313" key="2">
    <source>
        <dbReference type="Proteomes" id="UP000092444"/>
    </source>
</evidence>
<dbReference type="Pfam" id="PF07841">
    <property type="entry name" value="DM4_12"/>
    <property type="match status" value="1"/>
</dbReference>
<keyword evidence="2" id="KW-1185">Reference proteome</keyword>
<protein>
    <submittedName>
        <fullName evidence="1">Uncharacterized protein</fullName>
    </submittedName>
</protein>
<dbReference type="Proteomes" id="UP000092444">
    <property type="component" value="Unassembled WGS sequence"/>
</dbReference>
<organism evidence="1 2">
    <name type="scientific">Glossina morsitans morsitans</name>
    <name type="common">Savannah tsetse fly</name>
    <dbReference type="NCBI Taxonomy" id="37546"/>
    <lineage>
        <taxon>Eukaryota</taxon>
        <taxon>Metazoa</taxon>
        <taxon>Ecdysozoa</taxon>
        <taxon>Arthropoda</taxon>
        <taxon>Hexapoda</taxon>
        <taxon>Insecta</taxon>
        <taxon>Pterygota</taxon>
        <taxon>Neoptera</taxon>
        <taxon>Endopterygota</taxon>
        <taxon>Diptera</taxon>
        <taxon>Brachycera</taxon>
        <taxon>Muscomorpha</taxon>
        <taxon>Hippoboscoidea</taxon>
        <taxon>Glossinidae</taxon>
        <taxon>Glossina</taxon>
    </lineage>
</organism>
<accession>A0A1B0GDR1</accession>
<dbReference type="EMBL" id="CCAG010012004">
    <property type="status" value="NOT_ANNOTATED_CDS"/>
    <property type="molecule type" value="Genomic_DNA"/>
</dbReference>
<name>A0A1B0GDR1_GLOMM</name>
<evidence type="ECO:0000313" key="1">
    <source>
        <dbReference type="EnsemblMetazoa" id="GMOY011436-PA"/>
    </source>
</evidence>
<dbReference type="EnsemblMetazoa" id="GMOY011436-RA">
    <property type="protein sequence ID" value="GMOY011436-PA"/>
    <property type="gene ID" value="GMOY011436"/>
</dbReference>
<dbReference type="InterPro" id="IPR006631">
    <property type="entry name" value="DM4_12"/>
</dbReference>
<reference evidence="1" key="1">
    <citation type="submission" date="2020-05" db="UniProtKB">
        <authorList>
            <consortium name="EnsemblMetazoa"/>
        </authorList>
    </citation>
    <scope>IDENTIFICATION</scope>
    <source>
        <strain evidence="1">Yale</strain>
    </source>
</reference>
<dbReference type="PhylomeDB" id="A0A1B0GDR1"/>
<sequence length="257" mass="29885">MKLFIAKNWLLVSGTLWFLLLFKLLWYKTKAWSTVQCKQETLENIEHYHQQYNDDNKAHNVTSKGTPLSRSKRFISFPLGSSFSTSICMTTGVIGNPNQSYLSMGLNWGIAYDLPNITWVLGHAHGFKAATRQQDKNMIDAQIKRRHRRALYNKLEIAISSMGYNGHDCVLRALCESRQYFRQEKMSMIGEMLRTIFSLPKQRLLTRELDEHSDIALYDHAYREAHSVTRCEEQYHQCGFSLLELAFGRYSKPPKGY</sequence>
<dbReference type="PANTHER" id="PTHR21398:SF7">
    <property type="entry name" value="LP19941P"/>
    <property type="match status" value="1"/>
</dbReference>
<proteinExistence type="predicted"/>